<dbReference type="SMART" id="SM00116">
    <property type="entry name" value="CBS"/>
    <property type="match status" value="2"/>
</dbReference>
<dbReference type="RefSeq" id="WP_323574345.1">
    <property type="nucleotide sequence ID" value="NZ_JAYGJQ010000001.1"/>
</dbReference>
<evidence type="ECO:0000256" key="2">
    <source>
        <dbReference type="PROSITE-ProRule" id="PRU00703"/>
    </source>
</evidence>
<keyword evidence="1" id="KW-0677">Repeat</keyword>
<dbReference type="Pfam" id="PF00571">
    <property type="entry name" value="CBS"/>
    <property type="match status" value="2"/>
</dbReference>
<dbReference type="Proteomes" id="UP001302274">
    <property type="component" value="Unassembled WGS sequence"/>
</dbReference>
<dbReference type="InterPro" id="IPR051462">
    <property type="entry name" value="CBS_domain-containing"/>
</dbReference>
<dbReference type="PROSITE" id="PS51371">
    <property type="entry name" value="CBS"/>
    <property type="match status" value="2"/>
</dbReference>
<dbReference type="EMBL" id="JAYGJQ010000001">
    <property type="protein sequence ID" value="MEA9354851.1"/>
    <property type="molecule type" value="Genomic_DNA"/>
</dbReference>
<feature type="domain" description="CBS" evidence="3">
    <location>
        <begin position="77"/>
        <end position="132"/>
    </location>
</feature>
<evidence type="ECO:0000259" key="3">
    <source>
        <dbReference type="PROSITE" id="PS51371"/>
    </source>
</evidence>
<dbReference type="InterPro" id="IPR000644">
    <property type="entry name" value="CBS_dom"/>
</dbReference>
<dbReference type="Gene3D" id="3.10.580.10">
    <property type="entry name" value="CBS-domain"/>
    <property type="match status" value="1"/>
</dbReference>
<comment type="caution">
    <text evidence="4">The sequence shown here is derived from an EMBL/GenBank/DDBJ whole genome shotgun (WGS) entry which is preliminary data.</text>
</comment>
<sequence length="135" mass="15306">MTKPIPQINKFMTTSPHTIGSDQTLEQAKKIMHEFSIRHLPVLNAGKIVGIISEKDINFLSSFKEIDLQKEKVEQAMTLDPFMVNADTLLDGICMEMAEKKIGSVLVKDNNKLVGIFTWIDALRAMNELFQTRLK</sequence>
<name>A0ABU5VP75_9BACT</name>
<dbReference type="PANTHER" id="PTHR48108:SF34">
    <property type="entry name" value="CBS DOMAIN-CONTAINING PROTEIN YHCV"/>
    <property type="match status" value="1"/>
</dbReference>
<proteinExistence type="predicted"/>
<evidence type="ECO:0000313" key="5">
    <source>
        <dbReference type="Proteomes" id="UP001302274"/>
    </source>
</evidence>
<dbReference type="InterPro" id="IPR046342">
    <property type="entry name" value="CBS_dom_sf"/>
</dbReference>
<evidence type="ECO:0000313" key="4">
    <source>
        <dbReference type="EMBL" id="MEA9354851.1"/>
    </source>
</evidence>
<gene>
    <name evidence="4" type="ORF">SHI21_01470</name>
</gene>
<accession>A0ABU5VP75</accession>
<organism evidence="4 5">
    <name type="scientific">Bacteriovorax antarcticus</name>
    <dbReference type="NCBI Taxonomy" id="3088717"/>
    <lineage>
        <taxon>Bacteria</taxon>
        <taxon>Pseudomonadati</taxon>
        <taxon>Bdellovibrionota</taxon>
        <taxon>Bacteriovoracia</taxon>
        <taxon>Bacteriovoracales</taxon>
        <taxon>Bacteriovoracaceae</taxon>
        <taxon>Bacteriovorax</taxon>
    </lineage>
</organism>
<protein>
    <submittedName>
        <fullName evidence="4">CBS domain-containing protein</fullName>
    </submittedName>
</protein>
<keyword evidence="5" id="KW-1185">Reference proteome</keyword>
<evidence type="ECO:0000256" key="1">
    <source>
        <dbReference type="ARBA" id="ARBA00022737"/>
    </source>
</evidence>
<reference evidence="4 5" key="1">
    <citation type="submission" date="2023-11" db="EMBL/GenBank/DDBJ databases">
        <title>A Novel Polar Bacteriovorax (B. antarcticus) Isolated from the Biocrust in Antarctica.</title>
        <authorList>
            <person name="Mun W."/>
            <person name="Choi S.Y."/>
            <person name="Mitchell R.J."/>
        </authorList>
    </citation>
    <scope>NUCLEOTIDE SEQUENCE [LARGE SCALE GENOMIC DNA]</scope>
    <source>
        <strain evidence="4 5">PP10</strain>
    </source>
</reference>
<keyword evidence="2" id="KW-0129">CBS domain</keyword>
<dbReference type="PANTHER" id="PTHR48108">
    <property type="entry name" value="CBS DOMAIN-CONTAINING PROTEIN CBSX2, CHLOROPLASTIC"/>
    <property type="match status" value="1"/>
</dbReference>
<feature type="domain" description="CBS" evidence="3">
    <location>
        <begin position="12"/>
        <end position="68"/>
    </location>
</feature>
<dbReference type="SUPFAM" id="SSF54631">
    <property type="entry name" value="CBS-domain pair"/>
    <property type="match status" value="1"/>
</dbReference>